<evidence type="ECO:0008006" key="4">
    <source>
        <dbReference type="Google" id="ProtNLM"/>
    </source>
</evidence>
<proteinExistence type="predicted"/>
<dbReference type="Gramene" id="AUR62042105-RA">
    <property type="protein sequence ID" value="AUR62042105-RA:cds"/>
    <property type="gene ID" value="AUR62042105"/>
</dbReference>
<evidence type="ECO:0000256" key="1">
    <source>
        <dbReference type="SAM" id="MobiDB-lite"/>
    </source>
</evidence>
<evidence type="ECO:0000313" key="2">
    <source>
        <dbReference type="EnsemblPlants" id="AUR62042105-RA:cds"/>
    </source>
</evidence>
<accession>A0A803N8E0</accession>
<organism evidence="2 3">
    <name type="scientific">Chenopodium quinoa</name>
    <name type="common">Quinoa</name>
    <dbReference type="NCBI Taxonomy" id="63459"/>
    <lineage>
        <taxon>Eukaryota</taxon>
        <taxon>Viridiplantae</taxon>
        <taxon>Streptophyta</taxon>
        <taxon>Embryophyta</taxon>
        <taxon>Tracheophyta</taxon>
        <taxon>Spermatophyta</taxon>
        <taxon>Magnoliopsida</taxon>
        <taxon>eudicotyledons</taxon>
        <taxon>Gunneridae</taxon>
        <taxon>Pentapetalae</taxon>
        <taxon>Caryophyllales</taxon>
        <taxon>Chenopodiaceae</taxon>
        <taxon>Chenopodioideae</taxon>
        <taxon>Atripliceae</taxon>
        <taxon>Chenopodium</taxon>
    </lineage>
</organism>
<keyword evidence="3" id="KW-1185">Reference proteome</keyword>
<reference evidence="2" key="1">
    <citation type="journal article" date="2017" name="Nature">
        <title>The genome of Chenopodium quinoa.</title>
        <authorList>
            <person name="Jarvis D.E."/>
            <person name="Ho Y.S."/>
            <person name="Lightfoot D.J."/>
            <person name="Schmoeckel S.M."/>
            <person name="Li B."/>
            <person name="Borm T.J.A."/>
            <person name="Ohyanagi H."/>
            <person name="Mineta K."/>
            <person name="Michell C.T."/>
            <person name="Saber N."/>
            <person name="Kharbatia N.M."/>
            <person name="Rupper R.R."/>
            <person name="Sharp A.R."/>
            <person name="Dally N."/>
            <person name="Boughton B.A."/>
            <person name="Woo Y.H."/>
            <person name="Gao G."/>
            <person name="Schijlen E.G.W.M."/>
            <person name="Guo X."/>
            <person name="Momin A.A."/>
            <person name="Negrao S."/>
            <person name="Al-Babili S."/>
            <person name="Gehring C."/>
            <person name="Roessner U."/>
            <person name="Jung C."/>
            <person name="Murphy K."/>
            <person name="Arold S.T."/>
            <person name="Gojobori T."/>
            <person name="van der Linden C.G."/>
            <person name="van Loo E.N."/>
            <person name="Jellen E.N."/>
            <person name="Maughan P.J."/>
            <person name="Tester M."/>
        </authorList>
    </citation>
    <scope>NUCLEOTIDE SEQUENCE [LARGE SCALE GENOMIC DNA]</scope>
    <source>
        <strain evidence="2">cv. PI 614886</strain>
    </source>
</reference>
<dbReference type="Proteomes" id="UP000596660">
    <property type="component" value="Unplaced"/>
</dbReference>
<dbReference type="OMA" id="GINKEFE"/>
<dbReference type="PANTHER" id="PTHR38522">
    <property type="entry name" value="PLASMA MEMBRANE-ASSOCIATED CATION-BINDING PROTEIN 1"/>
    <property type="match status" value="1"/>
</dbReference>
<protein>
    <recommendedName>
        <fullName evidence="4">Plasma membrane-associated cation-binding protein 1</fullName>
    </recommendedName>
</protein>
<dbReference type="InterPro" id="IPR008469">
    <property type="entry name" value="DREPP"/>
</dbReference>
<feature type="compositionally biased region" description="Low complexity" evidence="1">
    <location>
        <begin position="141"/>
        <end position="151"/>
    </location>
</feature>
<dbReference type="EnsemblPlants" id="AUR62042105-RA">
    <property type="protein sequence ID" value="AUR62042105-RA:cds"/>
    <property type="gene ID" value="AUR62042105"/>
</dbReference>
<dbReference type="GO" id="GO:0005886">
    <property type="term" value="C:plasma membrane"/>
    <property type="evidence" value="ECO:0007669"/>
    <property type="project" value="InterPro"/>
</dbReference>
<evidence type="ECO:0000313" key="3">
    <source>
        <dbReference type="Proteomes" id="UP000596660"/>
    </source>
</evidence>
<sequence>MGYWKTKVLPQIKKVFGVDVAKKAAAVEACKSFDDSKEELSKEFEEKKAELQPKVLEIYEASSAEIKTLVKDPKEAGLKKHSGDVQSFLDKLNKIEFPGSKVALEACSKFGPALAPETSEVEKEIATVSEEKPCEVAATVAADATTAETAAPPKVEQPQAEEPPKKA</sequence>
<dbReference type="Pfam" id="PF05558">
    <property type="entry name" value="DREPP"/>
    <property type="match status" value="1"/>
</dbReference>
<name>A0A803N8E0_CHEQI</name>
<dbReference type="PANTHER" id="PTHR38522:SF2">
    <property type="entry name" value="PLASMA MEMBRANE-ASSOCIATED CATION-BINDING PROTEIN 1"/>
    <property type="match status" value="1"/>
</dbReference>
<dbReference type="AlphaFoldDB" id="A0A803N8E0"/>
<reference evidence="2" key="2">
    <citation type="submission" date="2021-03" db="UniProtKB">
        <authorList>
            <consortium name="EnsemblPlants"/>
        </authorList>
    </citation>
    <scope>IDENTIFICATION</scope>
</reference>
<feature type="region of interest" description="Disordered" evidence="1">
    <location>
        <begin position="141"/>
        <end position="167"/>
    </location>
</feature>